<dbReference type="CDD" id="cd18773">
    <property type="entry name" value="PDC1_HK_sensor"/>
    <property type="match status" value="1"/>
</dbReference>
<dbReference type="AlphaFoldDB" id="A0A4Q9DTU1"/>
<comment type="subcellular location">
    <subcellularLocation>
        <location evidence="1">Cell membrane</location>
        <topology evidence="1">Multi-pass membrane protein</topology>
    </subcellularLocation>
</comment>
<evidence type="ECO:0000313" key="9">
    <source>
        <dbReference type="EMBL" id="TBL79756.1"/>
    </source>
</evidence>
<keyword evidence="4" id="KW-0808">Transferase</keyword>
<dbReference type="InterPro" id="IPR036890">
    <property type="entry name" value="HATPase_C_sf"/>
</dbReference>
<organism evidence="9 10">
    <name type="scientific">Paenibacillus thalictri</name>
    <dbReference type="NCBI Taxonomy" id="2527873"/>
    <lineage>
        <taxon>Bacteria</taxon>
        <taxon>Bacillati</taxon>
        <taxon>Bacillota</taxon>
        <taxon>Bacilli</taxon>
        <taxon>Bacillales</taxon>
        <taxon>Paenibacillaceae</taxon>
        <taxon>Paenibacillus</taxon>
    </lineage>
</organism>
<dbReference type="CDD" id="cd06225">
    <property type="entry name" value="HAMP"/>
    <property type="match status" value="1"/>
</dbReference>
<name>A0A4Q9DTU1_9BACL</name>
<accession>A0A4Q9DTU1</accession>
<evidence type="ECO:0000256" key="4">
    <source>
        <dbReference type="ARBA" id="ARBA00022679"/>
    </source>
</evidence>
<sequence>MRSWAKLPSFIHITQSVRAKLVLFLLAMAILPLVALGYFSYHKSAQIVNTQFGSYGLYAVEQLKQHLDTSLKQMDSITGNILTYLISSPIVIEDQEPRTYNQYAEEKNFKRFLASFENMSILSVNVITPSGKLIGNDAINADKLFQSPFWAGVLQKNGKRIVIQKPNYYSSTSVDYVISLIVPIKNSFGIPTGSNILIDMRADAILGLFRTFEYDTKAHLQIRDMDGHVVLQTSSDDTPKDNDIVWSKKLETEQWVVEARMPYSRFYESSGIILKYTLLAAVVTVVIGAAMAAFFSYRFTRPIKNLSHSMKRFGQGELSIQTPVHTSDEFGYLSEAFNRMTGQIKDLIEEISLKEKQKSDAELKALHYQINPHLLFNTLNSIQWKARLAHQTDIQKMLQHLVVVLEGSFNVSQVLVPLHKELDIALHYLEIQKYRFGDEFTFHFDVQPGLEECLIPRMVLQPLLENIFFHGFVDGKGHIGMNIVSTGNWLEIELTDNGMGIRPEHLSYITSGRKIPGKKGGLGMRNVDERFKLHFGENCGLHVESQRNQGTKVVMKWPKTV</sequence>
<dbReference type="PANTHER" id="PTHR34220:SF7">
    <property type="entry name" value="SENSOR HISTIDINE KINASE YPDA"/>
    <property type="match status" value="1"/>
</dbReference>
<keyword evidence="10" id="KW-1185">Reference proteome</keyword>
<evidence type="ECO:0000259" key="8">
    <source>
        <dbReference type="PROSITE" id="PS50885"/>
    </source>
</evidence>
<evidence type="ECO:0000256" key="7">
    <source>
        <dbReference type="SAM" id="Phobius"/>
    </source>
</evidence>
<dbReference type="Pfam" id="PF06580">
    <property type="entry name" value="His_kinase"/>
    <property type="match status" value="1"/>
</dbReference>
<dbReference type="Pfam" id="PF02518">
    <property type="entry name" value="HATPase_c"/>
    <property type="match status" value="1"/>
</dbReference>
<dbReference type="SMART" id="SM00304">
    <property type="entry name" value="HAMP"/>
    <property type="match status" value="1"/>
</dbReference>
<evidence type="ECO:0000256" key="6">
    <source>
        <dbReference type="ARBA" id="ARBA00023136"/>
    </source>
</evidence>
<dbReference type="SUPFAM" id="SSF158472">
    <property type="entry name" value="HAMP domain-like"/>
    <property type="match status" value="1"/>
</dbReference>
<proteinExistence type="predicted"/>
<dbReference type="Proteomes" id="UP000293142">
    <property type="component" value="Unassembled WGS sequence"/>
</dbReference>
<dbReference type="InterPro" id="IPR010559">
    <property type="entry name" value="Sig_transdc_His_kin_internal"/>
</dbReference>
<evidence type="ECO:0000256" key="5">
    <source>
        <dbReference type="ARBA" id="ARBA00022777"/>
    </source>
</evidence>
<keyword evidence="3" id="KW-0597">Phosphoprotein</keyword>
<evidence type="ECO:0000256" key="3">
    <source>
        <dbReference type="ARBA" id="ARBA00022553"/>
    </source>
</evidence>
<keyword evidence="2" id="KW-1003">Cell membrane</keyword>
<feature type="domain" description="HAMP" evidence="8">
    <location>
        <begin position="297"/>
        <end position="349"/>
    </location>
</feature>
<gene>
    <name evidence="9" type="ORF">EYB31_09125</name>
</gene>
<reference evidence="9 10" key="1">
    <citation type="submission" date="2019-02" db="EMBL/GenBank/DDBJ databases">
        <title>Paenibacillus sp. nov., isolated from surface-sterilized tissue of Thalictrum simplex L.</title>
        <authorList>
            <person name="Tuo L."/>
        </authorList>
    </citation>
    <scope>NUCLEOTIDE SEQUENCE [LARGE SCALE GENOMIC DNA]</scope>
    <source>
        <strain evidence="9 10">N2SHLJ1</strain>
    </source>
</reference>
<keyword evidence="5 9" id="KW-0418">Kinase</keyword>
<dbReference type="PROSITE" id="PS50885">
    <property type="entry name" value="HAMP"/>
    <property type="match status" value="1"/>
</dbReference>
<evidence type="ECO:0000256" key="2">
    <source>
        <dbReference type="ARBA" id="ARBA00022475"/>
    </source>
</evidence>
<dbReference type="OrthoDB" id="9776552at2"/>
<dbReference type="Pfam" id="PF00672">
    <property type="entry name" value="HAMP"/>
    <property type="match status" value="1"/>
</dbReference>
<dbReference type="GO" id="GO:0005886">
    <property type="term" value="C:plasma membrane"/>
    <property type="evidence" value="ECO:0007669"/>
    <property type="project" value="UniProtKB-SubCell"/>
</dbReference>
<dbReference type="Gene3D" id="3.30.565.10">
    <property type="entry name" value="Histidine kinase-like ATPase, C-terminal domain"/>
    <property type="match status" value="1"/>
</dbReference>
<dbReference type="RefSeq" id="WP_131013001.1">
    <property type="nucleotide sequence ID" value="NZ_SIRE01000006.1"/>
</dbReference>
<comment type="caution">
    <text evidence="9">The sequence shown here is derived from an EMBL/GenBank/DDBJ whole genome shotgun (WGS) entry which is preliminary data.</text>
</comment>
<dbReference type="PANTHER" id="PTHR34220">
    <property type="entry name" value="SENSOR HISTIDINE KINASE YPDA"/>
    <property type="match status" value="1"/>
</dbReference>
<dbReference type="Gene3D" id="6.10.340.10">
    <property type="match status" value="1"/>
</dbReference>
<dbReference type="EMBL" id="SIRE01000006">
    <property type="protein sequence ID" value="TBL79756.1"/>
    <property type="molecule type" value="Genomic_DNA"/>
</dbReference>
<dbReference type="SUPFAM" id="SSF55874">
    <property type="entry name" value="ATPase domain of HSP90 chaperone/DNA topoisomerase II/histidine kinase"/>
    <property type="match status" value="1"/>
</dbReference>
<protein>
    <submittedName>
        <fullName evidence="9">Sensor histidine kinase</fullName>
    </submittedName>
</protein>
<dbReference type="GO" id="GO:0000155">
    <property type="term" value="F:phosphorelay sensor kinase activity"/>
    <property type="evidence" value="ECO:0007669"/>
    <property type="project" value="InterPro"/>
</dbReference>
<feature type="transmembrane region" description="Helical" evidence="7">
    <location>
        <begin position="276"/>
        <end position="297"/>
    </location>
</feature>
<keyword evidence="7" id="KW-1133">Transmembrane helix</keyword>
<keyword evidence="7" id="KW-0812">Transmembrane</keyword>
<dbReference type="InterPro" id="IPR050640">
    <property type="entry name" value="Bact_2-comp_sensor_kinase"/>
</dbReference>
<keyword evidence="6 7" id="KW-0472">Membrane</keyword>
<feature type="transmembrane region" description="Helical" evidence="7">
    <location>
        <begin position="21"/>
        <end position="41"/>
    </location>
</feature>
<dbReference type="InterPro" id="IPR003660">
    <property type="entry name" value="HAMP_dom"/>
</dbReference>
<evidence type="ECO:0000256" key="1">
    <source>
        <dbReference type="ARBA" id="ARBA00004651"/>
    </source>
</evidence>
<evidence type="ECO:0000313" key="10">
    <source>
        <dbReference type="Proteomes" id="UP000293142"/>
    </source>
</evidence>
<dbReference type="InterPro" id="IPR003594">
    <property type="entry name" value="HATPase_dom"/>
</dbReference>